<dbReference type="EMBL" id="MU860067">
    <property type="protein sequence ID" value="KAK4239291.1"/>
    <property type="molecule type" value="Genomic_DNA"/>
</dbReference>
<feature type="domain" description="LYC1 C-terminal" evidence="1">
    <location>
        <begin position="178"/>
        <end position="377"/>
    </location>
</feature>
<dbReference type="InterPro" id="IPR055100">
    <property type="entry name" value="GNAT_LYC1-like"/>
</dbReference>
<proteinExistence type="predicted"/>
<sequence length="377" mass="42166">MGDEPDTGASGPITIDDVVFTEATPRQRILSWELNGASWAPPMTIDQYVGRETTLSQTALSANGGTKYYVLHRKSDPELIVSACEVTTKQGLVADKDGYREVSAYSIASVFTNPRFRGHGMASHMLRRVQQVVDESGAEYGALYSDIGRVFYTQLGWEDFRSPQVLFTLRDDLQIPSESVDGITHLSEPDVTSLCEQEVATYKEAFQLVAQSHDGSNTTHMIFLPTPAQLAWHFARDKYVCRTLLGREVVHRGARTADGKAWVSWDHDLREKKLKILKIVTGAGDEPTKRKADAKKLLLAAMAEARDWGLPKVLVWKPGGPWEWAMAAATEIWRDLGPNVQVVFEEREDGSIPSLRWKAGKSLEGLVWEDSEYYAWC</sequence>
<evidence type="ECO:0000313" key="3">
    <source>
        <dbReference type="Proteomes" id="UP001303760"/>
    </source>
</evidence>
<dbReference type="Proteomes" id="UP001303760">
    <property type="component" value="Unassembled WGS sequence"/>
</dbReference>
<evidence type="ECO:0000259" key="1">
    <source>
        <dbReference type="Pfam" id="PF22998"/>
    </source>
</evidence>
<dbReference type="SUPFAM" id="SSF55729">
    <property type="entry name" value="Acyl-CoA N-acyltransferases (Nat)"/>
    <property type="match status" value="1"/>
</dbReference>
<dbReference type="Pfam" id="PF22998">
    <property type="entry name" value="GNAT_LYC1-like"/>
    <property type="match status" value="1"/>
</dbReference>
<dbReference type="AlphaFoldDB" id="A0AAN7CD16"/>
<organism evidence="2 3">
    <name type="scientific">Achaetomium macrosporum</name>
    <dbReference type="NCBI Taxonomy" id="79813"/>
    <lineage>
        <taxon>Eukaryota</taxon>
        <taxon>Fungi</taxon>
        <taxon>Dikarya</taxon>
        <taxon>Ascomycota</taxon>
        <taxon>Pezizomycotina</taxon>
        <taxon>Sordariomycetes</taxon>
        <taxon>Sordariomycetidae</taxon>
        <taxon>Sordariales</taxon>
        <taxon>Chaetomiaceae</taxon>
        <taxon>Achaetomium</taxon>
    </lineage>
</organism>
<protein>
    <recommendedName>
        <fullName evidence="1">LYC1 C-terminal domain-containing protein</fullName>
    </recommendedName>
</protein>
<evidence type="ECO:0000313" key="2">
    <source>
        <dbReference type="EMBL" id="KAK4239291.1"/>
    </source>
</evidence>
<dbReference type="PANTHER" id="PTHR34815:SF4">
    <property type="entry name" value="N-ACETYLTRANSFERASE DOMAIN-CONTAINING PROTEIN"/>
    <property type="match status" value="1"/>
</dbReference>
<keyword evidence="3" id="KW-1185">Reference proteome</keyword>
<dbReference type="PANTHER" id="PTHR34815">
    <property type="entry name" value="LYSINE ACETYLTRANSFERASE"/>
    <property type="match status" value="1"/>
</dbReference>
<dbReference type="Gene3D" id="3.40.630.30">
    <property type="match status" value="1"/>
</dbReference>
<gene>
    <name evidence="2" type="ORF">C8A03DRAFT_14297</name>
</gene>
<reference evidence="2" key="2">
    <citation type="submission" date="2023-05" db="EMBL/GenBank/DDBJ databases">
        <authorList>
            <consortium name="Lawrence Berkeley National Laboratory"/>
            <person name="Steindorff A."/>
            <person name="Hensen N."/>
            <person name="Bonometti L."/>
            <person name="Westerberg I."/>
            <person name="Brannstrom I.O."/>
            <person name="Guillou S."/>
            <person name="Cros-Aarteil S."/>
            <person name="Calhoun S."/>
            <person name="Haridas S."/>
            <person name="Kuo A."/>
            <person name="Mondo S."/>
            <person name="Pangilinan J."/>
            <person name="Riley R."/>
            <person name="Labutti K."/>
            <person name="Andreopoulos B."/>
            <person name="Lipzen A."/>
            <person name="Chen C."/>
            <person name="Yanf M."/>
            <person name="Daum C."/>
            <person name="Ng V."/>
            <person name="Clum A."/>
            <person name="Ohm R."/>
            <person name="Martin F."/>
            <person name="Silar P."/>
            <person name="Natvig D."/>
            <person name="Lalanne C."/>
            <person name="Gautier V."/>
            <person name="Ament-Velasquez S.L."/>
            <person name="Kruys A."/>
            <person name="Hutchinson M.I."/>
            <person name="Powell A.J."/>
            <person name="Barry K."/>
            <person name="Miller A.N."/>
            <person name="Grigoriev I.V."/>
            <person name="Debuchy R."/>
            <person name="Gladieux P."/>
            <person name="Thoren M.H."/>
            <person name="Johannesson H."/>
        </authorList>
    </citation>
    <scope>NUCLEOTIDE SEQUENCE</scope>
    <source>
        <strain evidence="2">CBS 532.94</strain>
    </source>
</reference>
<reference evidence="2" key="1">
    <citation type="journal article" date="2023" name="Mol. Phylogenet. Evol.">
        <title>Genome-scale phylogeny and comparative genomics of the fungal order Sordariales.</title>
        <authorList>
            <person name="Hensen N."/>
            <person name="Bonometti L."/>
            <person name="Westerberg I."/>
            <person name="Brannstrom I.O."/>
            <person name="Guillou S."/>
            <person name="Cros-Aarteil S."/>
            <person name="Calhoun S."/>
            <person name="Haridas S."/>
            <person name="Kuo A."/>
            <person name="Mondo S."/>
            <person name="Pangilinan J."/>
            <person name="Riley R."/>
            <person name="LaButti K."/>
            <person name="Andreopoulos B."/>
            <person name="Lipzen A."/>
            <person name="Chen C."/>
            <person name="Yan M."/>
            <person name="Daum C."/>
            <person name="Ng V."/>
            <person name="Clum A."/>
            <person name="Steindorff A."/>
            <person name="Ohm R.A."/>
            <person name="Martin F."/>
            <person name="Silar P."/>
            <person name="Natvig D.O."/>
            <person name="Lalanne C."/>
            <person name="Gautier V."/>
            <person name="Ament-Velasquez S.L."/>
            <person name="Kruys A."/>
            <person name="Hutchinson M.I."/>
            <person name="Powell A.J."/>
            <person name="Barry K."/>
            <person name="Miller A.N."/>
            <person name="Grigoriev I.V."/>
            <person name="Debuchy R."/>
            <person name="Gladieux P."/>
            <person name="Hiltunen Thoren M."/>
            <person name="Johannesson H."/>
        </authorList>
    </citation>
    <scope>NUCLEOTIDE SEQUENCE</scope>
    <source>
        <strain evidence="2">CBS 532.94</strain>
    </source>
</reference>
<name>A0AAN7CD16_9PEZI</name>
<dbReference type="InterPro" id="IPR016181">
    <property type="entry name" value="Acyl_CoA_acyltransferase"/>
</dbReference>
<comment type="caution">
    <text evidence="2">The sequence shown here is derived from an EMBL/GenBank/DDBJ whole genome shotgun (WGS) entry which is preliminary data.</text>
</comment>
<dbReference type="InterPro" id="IPR053013">
    <property type="entry name" value="LAT"/>
</dbReference>
<accession>A0AAN7CD16</accession>